<dbReference type="Gene3D" id="2.70.98.10">
    <property type="match status" value="1"/>
</dbReference>
<evidence type="ECO:0000256" key="4">
    <source>
        <dbReference type="ARBA" id="ARBA00023235"/>
    </source>
</evidence>
<reference evidence="6 7" key="1">
    <citation type="submission" date="2024-04" db="EMBL/GenBank/DDBJ databases">
        <title>genome sequences of Mucor flavus KT1a and Helicostylum pulchrum KT1b strains isolation_sourced from the surface of a dry-aged beef.</title>
        <authorList>
            <person name="Toyotome T."/>
            <person name="Hosono M."/>
            <person name="Torimaru M."/>
            <person name="Fukuda K."/>
            <person name="Mikami N."/>
        </authorList>
    </citation>
    <scope>NUCLEOTIDE SEQUENCE [LARGE SCALE GENOMIC DNA]</scope>
    <source>
        <strain evidence="6 7">KT1b</strain>
    </source>
</reference>
<dbReference type="PANTHER" id="PTHR11122">
    <property type="entry name" value="APOSPORY-ASSOCIATED PROTEIN C-RELATED"/>
    <property type="match status" value="1"/>
</dbReference>
<accession>A0ABP9YC09</accession>
<keyword evidence="7" id="KW-1185">Reference proteome</keyword>
<comment type="function">
    <text evidence="5">Catalyzes the interconversion between the alpha and beta anomers from at least three hexose 6-phosphate sugars (Glc6P, Gal6P, and Man6P).</text>
</comment>
<gene>
    <name evidence="6" type="ORF">HPULCUR_009990</name>
</gene>
<dbReference type="InterPro" id="IPR025532">
    <property type="entry name" value="G6P_1-epimerase"/>
</dbReference>
<protein>
    <recommendedName>
        <fullName evidence="3 5">Glucose-6-phosphate 1-epimerase</fullName>
        <ecNumber evidence="3 5">5.1.3.15</ecNumber>
    </recommendedName>
</protein>
<name>A0ABP9YC09_9FUNG</name>
<dbReference type="Pfam" id="PF01263">
    <property type="entry name" value="Aldose_epim"/>
    <property type="match status" value="1"/>
</dbReference>
<dbReference type="PANTHER" id="PTHR11122:SF13">
    <property type="entry name" value="GLUCOSE-6-PHOSPHATE 1-EPIMERASE"/>
    <property type="match status" value="1"/>
</dbReference>
<dbReference type="PIRSF" id="PIRSF016020">
    <property type="entry name" value="PHexose_mutarotase"/>
    <property type="match status" value="1"/>
</dbReference>
<evidence type="ECO:0000313" key="6">
    <source>
        <dbReference type="EMBL" id="GAA5804494.1"/>
    </source>
</evidence>
<dbReference type="InterPro" id="IPR008183">
    <property type="entry name" value="Aldose_1/G6P_1-epimerase"/>
</dbReference>
<evidence type="ECO:0000256" key="5">
    <source>
        <dbReference type="PIRNR" id="PIRNR016020"/>
    </source>
</evidence>
<dbReference type="InterPro" id="IPR011013">
    <property type="entry name" value="Gal_mutarotase_sf_dom"/>
</dbReference>
<dbReference type="Proteomes" id="UP001476247">
    <property type="component" value="Unassembled WGS sequence"/>
</dbReference>
<comment type="caution">
    <text evidence="6">The sequence shown here is derived from an EMBL/GenBank/DDBJ whole genome shotgun (WGS) entry which is preliminary data.</text>
</comment>
<evidence type="ECO:0000256" key="2">
    <source>
        <dbReference type="ARBA" id="ARBA00005866"/>
    </source>
</evidence>
<comment type="catalytic activity">
    <reaction evidence="1">
        <text>alpha-D-glucose 6-phosphate = beta-D-glucose 6-phosphate</text>
        <dbReference type="Rhea" id="RHEA:16249"/>
        <dbReference type="ChEBI" id="CHEBI:58225"/>
        <dbReference type="ChEBI" id="CHEBI:58247"/>
        <dbReference type="EC" id="5.1.3.15"/>
    </reaction>
</comment>
<dbReference type="EC" id="5.1.3.15" evidence="3 5"/>
<dbReference type="CDD" id="cd09020">
    <property type="entry name" value="D-hex-6-P-epi_like"/>
    <property type="match status" value="1"/>
</dbReference>
<dbReference type="EMBL" id="BAABUJ010000035">
    <property type="protein sequence ID" value="GAA5804494.1"/>
    <property type="molecule type" value="Genomic_DNA"/>
</dbReference>
<sequence>MPAHESNKAIILEHPSGSKAEVALFGATVTSWVVDEIERIFVSKEAKRDGSKAIRGGIPLCFPIFGTKEKIALPQHGFARNNYWEYLGIVNDNDEVTVRFGLKDTQIPQEARNAWPHSFRLTYTVSLTEKSLKTVCHLKNEDEDTFEFNTLLHTYFRVPDVTQSQVQGLTNCEYIDKVAAGAKLIEENEKVIIDGEVDRVYKKVQDKILLEVGDGSSIQIEKNNLKDTVVWNPWIEKAQAMGDFGNEEYKNMICVEAGSVADWVVLAGGQTWTAGQTLTVIKIAD</sequence>
<dbReference type="InterPro" id="IPR014718">
    <property type="entry name" value="GH-type_carb-bd"/>
</dbReference>
<keyword evidence="4 5" id="KW-0413">Isomerase</keyword>
<dbReference type="SUPFAM" id="SSF74650">
    <property type="entry name" value="Galactose mutarotase-like"/>
    <property type="match status" value="1"/>
</dbReference>
<proteinExistence type="inferred from homology"/>
<evidence type="ECO:0000313" key="7">
    <source>
        <dbReference type="Proteomes" id="UP001476247"/>
    </source>
</evidence>
<comment type="similarity">
    <text evidence="2 5">Belongs to the glucose-6-phosphate 1-epimerase family.</text>
</comment>
<evidence type="ECO:0000256" key="1">
    <source>
        <dbReference type="ARBA" id="ARBA00001096"/>
    </source>
</evidence>
<organism evidence="6 7">
    <name type="scientific">Helicostylum pulchrum</name>
    <dbReference type="NCBI Taxonomy" id="562976"/>
    <lineage>
        <taxon>Eukaryota</taxon>
        <taxon>Fungi</taxon>
        <taxon>Fungi incertae sedis</taxon>
        <taxon>Mucoromycota</taxon>
        <taxon>Mucoromycotina</taxon>
        <taxon>Mucoromycetes</taxon>
        <taxon>Mucorales</taxon>
        <taxon>Mucorineae</taxon>
        <taxon>Mucoraceae</taxon>
        <taxon>Helicostylum</taxon>
    </lineage>
</organism>
<evidence type="ECO:0000256" key="3">
    <source>
        <dbReference type="ARBA" id="ARBA00012083"/>
    </source>
</evidence>